<keyword evidence="4" id="KW-1185">Reference proteome</keyword>
<sequence length="107" mass="12473">MGGRRCHNGKVAISTVRGHLYVQFWILGKDYVLVPSSKKNSNKKLLVYKKFMFSQYSSRIWYCSKRAKGCKAAVYMDKDDKVDHCNEMHTHPPPMFHVTKTGQYVRI</sequence>
<gene>
    <name evidence="3" type="ORF">EVAR_42949_1</name>
</gene>
<keyword evidence="1" id="KW-0396">Initiation factor</keyword>
<feature type="domain" description="S1-like" evidence="2">
    <location>
        <begin position="5"/>
        <end position="51"/>
    </location>
</feature>
<dbReference type="AlphaFoldDB" id="A0A4C1YH66"/>
<evidence type="ECO:0000313" key="3">
    <source>
        <dbReference type="EMBL" id="GBP73777.1"/>
    </source>
</evidence>
<organism evidence="3 4">
    <name type="scientific">Eumeta variegata</name>
    <name type="common">Bagworm moth</name>
    <name type="synonym">Eumeta japonica</name>
    <dbReference type="NCBI Taxonomy" id="151549"/>
    <lineage>
        <taxon>Eukaryota</taxon>
        <taxon>Metazoa</taxon>
        <taxon>Ecdysozoa</taxon>
        <taxon>Arthropoda</taxon>
        <taxon>Hexapoda</taxon>
        <taxon>Insecta</taxon>
        <taxon>Pterygota</taxon>
        <taxon>Neoptera</taxon>
        <taxon>Endopterygota</taxon>
        <taxon>Lepidoptera</taxon>
        <taxon>Glossata</taxon>
        <taxon>Ditrysia</taxon>
        <taxon>Tineoidea</taxon>
        <taxon>Psychidae</taxon>
        <taxon>Oiketicinae</taxon>
        <taxon>Eumeta</taxon>
    </lineage>
</organism>
<reference evidence="3 4" key="1">
    <citation type="journal article" date="2019" name="Commun. Biol.">
        <title>The bagworm genome reveals a unique fibroin gene that provides high tensile strength.</title>
        <authorList>
            <person name="Kono N."/>
            <person name="Nakamura H."/>
            <person name="Ohtoshi R."/>
            <person name="Tomita M."/>
            <person name="Numata K."/>
            <person name="Arakawa K."/>
        </authorList>
    </citation>
    <scope>NUCLEOTIDE SEQUENCE [LARGE SCALE GENOMIC DNA]</scope>
</reference>
<dbReference type="GO" id="GO:0003723">
    <property type="term" value="F:RNA binding"/>
    <property type="evidence" value="ECO:0007669"/>
    <property type="project" value="InterPro"/>
</dbReference>
<dbReference type="Gene3D" id="2.20.25.240">
    <property type="match status" value="1"/>
</dbReference>
<proteinExistence type="predicted"/>
<dbReference type="EMBL" id="BGZK01001186">
    <property type="protein sequence ID" value="GBP73777.1"/>
    <property type="molecule type" value="Genomic_DNA"/>
</dbReference>
<keyword evidence="1" id="KW-0648">Protein biosynthesis</keyword>
<dbReference type="Proteomes" id="UP000299102">
    <property type="component" value="Unassembled WGS sequence"/>
</dbReference>
<dbReference type="GO" id="GO:0003743">
    <property type="term" value="F:translation initiation factor activity"/>
    <property type="evidence" value="ECO:0007669"/>
    <property type="project" value="UniProtKB-UniRule"/>
</dbReference>
<dbReference type="PROSITE" id="PS50832">
    <property type="entry name" value="S1_IF1_TYPE"/>
    <property type="match status" value="1"/>
</dbReference>
<dbReference type="OrthoDB" id="7438973at2759"/>
<name>A0A4C1YH66_EUMVA</name>
<protein>
    <recommendedName>
        <fullName evidence="2">S1-like domain-containing protein</fullName>
    </recommendedName>
</protein>
<comment type="caution">
    <text evidence="3">The sequence shown here is derived from an EMBL/GenBank/DDBJ whole genome shotgun (WGS) entry which is preliminary data.</text>
</comment>
<dbReference type="InterPro" id="IPR006196">
    <property type="entry name" value="RNA-binding_domain_S1_IF1"/>
</dbReference>
<evidence type="ECO:0000259" key="2">
    <source>
        <dbReference type="PROSITE" id="PS50832"/>
    </source>
</evidence>
<accession>A0A4C1YH66</accession>
<evidence type="ECO:0000256" key="1">
    <source>
        <dbReference type="PROSITE-ProRule" id="PRU00181"/>
    </source>
</evidence>
<evidence type="ECO:0000313" key="4">
    <source>
        <dbReference type="Proteomes" id="UP000299102"/>
    </source>
</evidence>